<sequence>MPQIVLFMDDNHDKKLRKLAKDMYGDKKGAISNTAEDAVDLLEREKSRKEAFGRILKMAKNAKNLGIGKFSRAEAYE</sequence>
<dbReference type="EMBL" id="JACQPB010000034">
    <property type="protein sequence ID" value="MBI4210472.1"/>
    <property type="molecule type" value="Genomic_DNA"/>
</dbReference>
<accession>A0A8T3YL02</accession>
<dbReference type="AlphaFoldDB" id="A0A8T3YL02"/>
<name>A0A8T3YL02_9ARCH</name>
<evidence type="ECO:0000313" key="1">
    <source>
        <dbReference type="EMBL" id="MBI4210472.1"/>
    </source>
</evidence>
<gene>
    <name evidence="1" type="ORF">HY544_03135</name>
</gene>
<comment type="caution">
    <text evidence="1">The sequence shown here is derived from an EMBL/GenBank/DDBJ whole genome shotgun (WGS) entry which is preliminary data.</text>
</comment>
<proteinExistence type="predicted"/>
<dbReference type="Proteomes" id="UP000732298">
    <property type="component" value="Unassembled WGS sequence"/>
</dbReference>
<organism evidence="1 2">
    <name type="scientific">Candidatus Iainarchaeum sp</name>
    <dbReference type="NCBI Taxonomy" id="3101447"/>
    <lineage>
        <taxon>Archaea</taxon>
        <taxon>Candidatus Iainarchaeota</taxon>
        <taxon>Candidatus Iainarchaeia</taxon>
        <taxon>Candidatus Iainarchaeales</taxon>
        <taxon>Candidatus Iainarchaeaceae</taxon>
        <taxon>Candidatus Iainarchaeum</taxon>
    </lineage>
</organism>
<reference evidence="1" key="1">
    <citation type="submission" date="2020-07" db="EMBL/GenBank/DDBJ databases">
        <title>Huge and variable diversity of episymbiotic CPR bacteria and DPANN archaea in groundwater ecosystems.</title>
        <authorList>
            <person name="He C.Y."/>
            <person name="Keren R."/>
            <person name="Whittaker M."/>
            <person name="Farag I.F."/>
            <person name="Doudna J."/>
            <person name="Cate J.H.D."/>
            <person name="Banfield J.F."/>
        </authorList>
    </citation>
    <scope>NUCLEOTIDE SEQUENCE</scope>
    <source>
        <strain evidence="1">NC_groundwater_1296_Ag_S-0.2um_52_80</strain>
    </source>
</reference>
<evidence type="ECO:0000313" key="2">
    <source>
        <dbReference type="Proteomes" id="UP000732298"/>
    </source>
</evidence>
<protein>
    <submittedName>
        <fullName evidence="1">Uncharacterized protein</fullName>
    </submittedName>
</protein>